<evidence type="ECO:0000256" key="1">
    <source>
        <dbReference type="SAM" id="Phobius"/>
    </source>
</evidence>
<keyword evidence="1" id="KW-0812">Transmembrane</keyword>
<evidence type="ECO:0000313" key="3">
    <source>
        <dbReference type="EMBL" id="AJC72318.1"/>
    </source>
</evidence>
<keyword evidence="1" id="KW-1133">Transmembrane helix</keyword>
<dbReference type="RefSeq" id="WP_062373176.1">
    <property type="nucleotide sequence ID" value="NZ_CP007140.1"/>
</dbReference>
<dbReference type="Gene3D" id="1.20.120.1220">
    <property type="match status" value="1"/>
</dbReference>
<dbReference type="GeneID" id="27135846"/>
<feature type="domain" description="Peptidase A24A-predicted C-terminal archaea" evidence="2">
    <location>
        <begin position="263"/>
        <end position="372"/>
    </location>
</feature>
<feature type="transmembrane region" description="Helical" evidence="1">
    <location>
        <begin position="380"/>
        <end position="402"/>
    </location>
</feature>
<evidence type="ECO:0000313" key="4">
    <source>
        <dbReference type="Proteomes" id="UP000062043"/>
    </source>
</evidence>
<keyword evidence="1" id="KW-0472">Membrane</keyword>
<protein>
    <submittedName>
        <fullName evidence="3">Signal peptidase</fullName>
    </submittedName>
</protein>
<gene>
    <name evidence="3" type="ORF">X802_09315</name>
</gene>
<dbReference type="KEGG" id="tgy:X802_09315"/>
<dbReference type="InterPro" id="IPR009639">
    <property type="entry name" value="Pept_A24A_C_arc"/>
</dbReference>
<feature type="transmembrane region" description="Helical" evidence="1">
    <location>
        <begin position="85"/>
        <end position="108"/>
    </location>
</feature>
<evidence type="ECO:0000259" key="2">
    <source>
        <dbReference type="Pfam" id="PF06819"/>
    </source>
</evidence>
<name>A0A0X1KM40_9EURY</name>
<feature type="transmembrane region" description="Helical" evidence="1">
    <location>
        <begin position="145"/>
        <end position="167"/>
    </location>
</feature>
<dbReference type="Pfam" id="PF06819">
    <property type="entry name" value="Arc_PepC"/>
    <property type="match status" value="1"/>
</dbReference>
<dbReference type="OrthoDB" id="65749at2157"/>
<feature type="transmembrane region" description="Helical" evidence="1">
    <location>
        <begin position="187"/>
        <end position="206"/>
    </location>
</feature>
<dbReference type="Proteomes" id="UP000062043">
    <property type="component" value="Chromosome"/>
</dbReference>
<dbReference type="EMBL" id="CP007140">
    <property type="protein sequence ID" value="AJC72318.1"/>
    <property type="molecule type" value="Genomic_DNA"/>
</dbReference>
<accession>A0A0X1KM40</accession>
<dbReference type="PATRIC" id="fig|1432656.3.peg.1817"/>
<keyword evidence="4" id="KW-1185">Reference proteome</keyword>
<sequence length="408" mass="45263">MDVEVLLVLLVGSLAGVLTSYTDLKTGFIFDNHVFPLLALVEKLKGLEEEDDNLPLNPFLLKIPVPAVEVGILLYLYLGLKSGDVMLALSGIIGFLLGLVLGLVLYYAGAWASGDALLLAGFSALLPYPLHYASVVAPYETKYPLYPVAILFNSVLAIFPFLFLYALGVLIVRKKTERLKQVLFEKANLSVEVALWLVAGIAVSIALQNAGIALPSVVRYLLTIVLIAVFGKYRRAGDVIGLVSFAYLVYLLRTDAVYSFIKLAIVLYLFKVFFSVVKVLREEALVEEVTVDELREWDILGETIYIEDGEVKRDRSGFFELLVRAIREGDLSVLTSPVRGEVIASPTAEGLSREQIERLKGLVDEGKIENRFLRKKAMPFAPSIFIGFLIAFFWGDIFWWLVLKTAGL</sequence>
<feature type="transmembrane region" description="Helical" evidence="1">
    <location>
        <begin position="236"/>
        <end position="252"/>
    </location>
</feature>
<dbReference type="AlphaFoldDB" id="A0A0X1KM40"/>
<organism evidence="3 4">
    <name type="scientific">Thermococcus guaymasensis DSM 11113</name>
    <dbReference type="NCBI Taxonomy" id="1432656"/>
    <lineage>
        <taxon>Archaea</taxon>
        <taxon>Methanobacteriati</taxon>
        <taxon>Methanobacteriota</taxon>
        <taxon>Thermococci</taxon>
        <taxon>Thermococcales</taxon>
        <taxon>Thermococcaceae</taxon>
        <taxon>Thermococcus</taxon>
    </lineage>
</organism>
<reference evidence="3 4" key="1">
    <citation type="submission" date="2014-01" db="EMBL/GenBank/DDBJ databases">
        <title>Genome sequencing of Thermococcus guaymasensis.</title>
        <authorList>
            <person name="Zhang X."/>
            <person name="Alvare G."/>
            <person name="Fristensky B."/>
            <person name="Chen L."/>
            <person name="Suen T."/>
            <person name="Chen Q."/>
            <person name="Ma K."/>
        </authorList>
    </citation>
    <scope>NUCLEOTIDE SEQUENCE [LARGE SCALE GENOMIC DNA]</scope>
    <source>
        <strain evidence="3 4">DSM 11113</strain>
    </source>
</reference>
<proteinExistence type="predicted"/>
<dbReference type="STRING" id="1432656.X802_09315"/>